<evidence type="ECO:0000313" key="9">
    <source>
        <dbReference type="EMBL" id="KAK9675123.1"/>
    </source>
</evidence>
<dbReference type="InterPro" id="IPR005818">
    <property type="entry name" value="Histone_H1/H5_H15"/>
</dbReference>
<comment type="subcellular location">
    <subcellularLocation>
        <location evidence="3">Chromosome</location>
    </subcellularLocation>
    <subcellularLocation>
        <location evidence="2">Nucleus</location>
    </subcellularLocation>
</comment>
<reference evidence="9 10" key="1">
    <citation type="journal article" date="2024" name="BMC Genomics">
        <title>De novo assembly and annotation of Popillia japonica's genome with initial clues to its potential as an invasive pest.</title>
        <authorList>
            <person name="Cucini C."/>
            <person name="Boschi S."/>
            <person name="Funari R."/>
            <person name="Cardaioli E."/>
            <person name="Iannotti N."/>
            <person name="Marturano G."/>
            <person name="Paoli F."/>
            <person name="Bruttini M."/>
            <person name="Carapelli A."/>
            <person name="Frati F."/>
            <person name="Nardi F."/>
        </authorList>
    </citation>
    <scope>NUCLEOTIDE SEQUENCE [LARGE SCALE GENOMIC DNA]</scope>
    <source>
        <strain evidence="9">DMR45628</strain>
    </source>
</reference>
<dbReference type="PANTHER" id="PTHR11467:SF20">
    <property type="entry name" value="H15 DOMAIN-CONTAINING PROTEIN-RELATED"/>
    <property type="match status" value="1"/>
</dbReference>
<dbReference type="EMBL" id="JASPKY010001261">
    <property type="protein sequence ID" value="KAK9675123.1"/>
    <property type="molecule type" value="Genomic_DNA"/>
</dbReference>
<evidence type="ECO:0000256" key="3">
    <source>
        <dbReference type="ARBA" id="ARBA00004286"/>
    </source>
</evidence>
<dbReference type="GO" id="GO:0006334">
    <property type="term" value="P:nucleosome assembly"/>
    <property type="evidence" value="ECO:0007669"/>
    <property type="project" value="InterPro"/>
</dbReference>
<evidence type="ECO:0000256" key="1">
    <source>
        <dbReference type="ARBA" id="ARBA00002809"/>
    </source>
</evidence>
<comment type="caution">
    <text evidence="9">The sequence shown here is derived from an EMBL/GenBank/DDBJ whole genome shotgun (WGS) entry which is preliminary data.</text>
</comment>
<organism evidence="9 10">
    <name type="scientific">Popillia japonica</name>
    <name type="common">Japanese beetle</name>
    <dbReference type="NCBI Taxonomy" id="7064"/>
    <lineage>
        <taxon>Eukaryota</taxon>
        <taxon>Metazoa</taxon>
        <taxon>Ecdysozoa</taxon>
        <taxon>Arthropoda</taxon>
        <taxon>Hexapoda</taxon>
        <taxon>Insecta</taxon>
        <taxon>Pterygota</taxon>
        <taxon>Neoptera</taxon>
        <taxon>Endopterygota</taxon>
        <taxon>Coleoptera</taxon>
        <taxon>Polyphaga</taxon>
        <taxon>Scarabaeiformia</taxon>
        <taxon>Scarabaeidae</taxon>
        <taxon>Rutelinae</taxon>
        <taxon>Popillia</taxon>
    </lineage>
</organism>
<keyword evidence="5" id="KW-0238">DNA-binding</keyword>
<dbReference type="InterPro" id="IPR036388">
    <property type="entry name" value="WH-like_DNA-bd_sf"/>
</dbReference>
<dbReference type="PANTHER" id="PTHR11467">
    <property type="entry name" value="HISTONE H1"/>
    <property type="match status" value="1"/>
</dbReference>
<evidence type="ECO:0000313" key="10">
    <source>
        <dbReference type="Proteomes" id="UP001458880"/>
    </source>
</evidence>
<evidence type="ECO:0000256" key="5">
    <source>
        <dbReference type="ARBA" id="ARBA00023125"/>
    </source>
</evidence>
<evidence type="ECO:0000256" key="2">
    <source>
        <dbReference type="ARBA" id="ARBA00004123"/>
    </source>
</evidence>
<dbReference type="Pfam" id="PF00538">
    <property type="entry name" value="Linker_histone"/>
    <property type="match status" value="1"/>
</dbReference>
<dbReference type="Gene3D" id="1.10.10.10">
    <property type="entry name" value="Winged helix-like DNA-binding domain superfamily/Winged helix DNA-binding domain"/>
    <property type="match status" value="1"/>
</dbReference>
<feature type="region of interest" description="Disordered" evidence="7">
    <location>
        <begin position="61"/>
        <end position="85"/>
    </location>
</feature>
<comment type="function">
    <text evidence="1">Histones H1 are necessary for the condensation of nucleosome chains into higher-order structures.</text>
</comment>
<evidence type="ECO:0000256" key="7">
    <source>
        <dbReference type="SAM" id="MobiDB-lite"/>
    </source>
</evidence>
<evidence type="ECO:0000256" key="6">
    <source>
        <dbReference type="ARBA" id="ARBA00023242"/>
    </source>
</evidence>
<gene>
    <name evidence="9" type="ORF">QE152_g40623</name>
</gene>
<dbReference type="SMART" id="SM00526">
    <property type="entry name" value="H15"/>
    <property type="match status" value="1"/>
</dbReference>
<dbReference type="PROSITE" id="PS51504">
    <property type="entry name" value="H15"/>
    <property type="match status" value="1"/>
</dbReference>
<dbReference type="Proteomes" id="UP001458880">
    <property type="component" value="Unassembled WGS sequence"/>
</dbReference>
<dbReference type="SUPFAM" id="SSF46785">
    <property type="entry name" value="Winged helix' DNA-binding domain"/>
    <property type="match status" value="1"/>
</dbReference>
<name>A0AAW1HFN3_POPJA</name>
<dbReference type="GO" id="GO:0005634">
    <property type="term" value="C:nucleus"/>
    <property type="evidence" value="ECO:0007669"/>
    <property type="project" value="UniProtKB-SubCell"/>
</dbReference>
<dbReference type="GO" id="GO:0003690">
    <property type="term" value="F:double-stranded DNA binding"/>
    <property type="evidence" value="ECO:0007669"/>
    <property type="project" value="TreeGrafter"/>
</dbReference>
<accession>A0AAW1HFN3</accession>
<dbReference type="GO" id="GO:0030261">
    <property type="term" value="P:chromosome condensation"/>
    <property type="evidence" value="ECO:0007669"/>
    <property type="project" value="TreeGrafter"/>
</dbReference>
<feature type="compositionally biased region" description="Low complexity" evidence="7">
    <location>
        <begin position="61"/>
        <end position="79"/>
    </location>
</feature>
<dbReference type="GO" id="GO:0000786">
    <property type="term" value="C:nucleosome"/>
    <property type="evidence" value="ECO:0007669"/>
    <property type="project" value="InterPro"/>
</dbReference>
<keyword evidence="6" id="KW-0539">Nucleus</keyword>
<proteinExistence type="predicted"/>
<evidence type="ECO:0000256" key="4">
    <source>
        <dbReference type="ARBA" id="ARBA00022454"/>
    </source>
</evidence>
<dbReference type="GO" id="GO:0031492">
    <property type="term" value="F:nucleosomal DNA binding"/>
    <property type="evidence" value="ECO:0007669"/>
    <property type="project" value="TreeGrafter"/>
</dbReference>
<dbReference type="CDD" id="cd00073">
    <property type="entry name" value="H15"/>
    <property type="match status" value="1"/>
</dbReference>
<feature type="domain" description="H15" evidence="8">
    <location>
        <begin position="1"/>
        <end position="71"/>
    </location>
</feature>
<sequence length="85" mass="8645">MVNGAIKSLKERGGSSLQAIKKYVAANYKVDAEKMSPFIKKYLKAAVASGALVQTKKTSSGAAAASSKATAAAGASRKAASPKKK</sequence>
<dbReference type="InterPro" id="IPR036390">
    <property type="entry name" value="WH_DNA-bd_sf"/>
</dbReference>
<evidence type="ECO:0000259" key="8">
    <source>
        <dbReference type="PROSITE" id="PS51504"/>
    </source>
</evidence>
<dbReference type="GO" id="GO:0045910">
    <property type="term" value="P:negative regulation of DNA recombination"/>
    <property type="evidence" value="ECO:0007669"/>
    <property type="project" value="TreeGrafter"/>
</dbReference>
<keyword evidence="10" id="KW-1185">Reference proteome</keyword>
<dbReference type="AlphaFoldDB" id="A0AAW1HFN3"/>
<keyword evidence="4" id="KW-0158">Chromosome</keyword>
<protein>
    <submittedName>
        <fullName evidence="9">Linker histone H1 and H5 family</fullName>
    </submittedName>
</protein>